<dbReference type="GO" id="GO:0006826">
    <property type="term" value="P:iron ion transport"/>
    <property type="evidence" value="ECO:0007669"/>
    <property type="project" value="UniProtKB-KW"/>
</dbReference>
<organism evidence="13 14">
    <name type="scientific">Sphingobium ummariense RL-3</name>
    <dbReference type="NCBI Taxonomy" id="1346791"/>
    <lineage>
        <taxon>Bacteria</taxon>
        <taxon>Pseudomonadati</taxon>
        <taxon>Pseudomonadota</taxon>
        <taxon>Alphaproteobacteria</taxon>
        <taxon>Sphingomonadales</taxon>
        <taxon>Sphingomonadaceae</taxon>
        <taxon>Sphingobium</taxon>
    </lineage>
</organism>
<protein>
    <recommendedName>
        <fullName evidence="12">TonB-dependent receptor-like beta-barrel domain-containing protein</fullName>
    </recommendedName>
</protein>
<evidence type="ECO:0000256" key="5">
    <source>
        <dbReference type="ARBA" id="ARBA00022692"/>
    </source>
</evidence>
<evidence type="ECO:0000313" key="13">
    <source>
        <dbReference type="EMBL" id="EQB29894.1"/>
    </source>
</evidence>
<dbReference type="OrthoDB" id="9760333at2"/>
<keyword evidence="4" id="KW-0410">Iron transport</keyword>
<evidence type="ECO:0000256" key="4">
    <source>
        <dbReference type="ARBA" id="ARBA00022496"/>
    </source>
</evidence>
<dbReference type="AlphaFoldDB" id="T0K055"/>
<dbReference type="PROSITE" id="PS52016">
    <property type="entry name" value="TONB_DEPENDENT_REC_3"/>
    <property type="match status" value="1"/>
</dbReference>
<evidence type="ECO:0000256" key="11">
    <source>
        <dbReference type="PROSITE-ProRule" id="PRU01360"/>
    </source>
</evidence>
<dbReference type="Proteomes" id="UP000015523">
    <property type="component" value="Unassembled WGS sequence"/>
</dbReference>
<evidence type="ECO:0000313" key="14">
    <source>
        <dbReference type="Proteomes" id="UP000015523"/>
    </source>
</evidence>
<evidence type="ECO:0000256" key="2">
    <source>
        <dbReference type="ARBA" id="ARBA00022448"/>
    </source>
</evidence>
<comment type="similarity">
    <text evidence="11">Belongs to the TonB-dependent receptor family.</text>
</comment>
<dbReference type="EMBL" id="AUWY01000133">
    <property type="protein sequence ID" value="EQB29894.1"/>
    <property type="molecule type" value="Genomic_DNA"/>
</dbReference>
<dbReference type="SUPFAM" id="SSF56935">
    <property type="entry name" value="Porins"/>
    <property type="match status" value="1"/>
</dbReference>
<dbReference type="Gene3D" id="2.40.170.20">
    <property type="entry name" value="TonB-dependent receptor, beta-barrel domain"/>
    <property type="match status" value="1"/>
</dbReference>
<comment type="caution">
    <text evidence="13">The sequence shown here is derived from an EMBL/GenBank/DDBJ whole genome shotgun (WGS) entry which is preliminary data.</text>
</comment>
<sequence>MLKINPNGLGPTVFNTVIAPTLVPTLGPRAFYNDQYITGDFYSTYGDFNRSKSNLDVWGLGLTANWKVADWLSIKSITAYRTSKSDNDRDGDGSPLVILGPATLIDQKQFSQELQFSGETANRRFKWIAGLYYLRESIDFVAPVNISFVDTDNRAIIENRSYAAFGQASFSVTDRLRVTGGLRYTRDKKRNAPTIIATRLIDPATLTPVPPQALPIPFLISDESRTDSKVTPAATIDYKFSDDVFGYFTYSQGFKSGGFSQRIAFPRQKAPSFDPETVKSYEAGLKLELLDRRLRLNTAAFYTDYSNLQVIIFNNVEPQTQNGGAATLKGVEFEMQSRPVDGLSVNFSAGYLDAKYDSINPGTLIPANAKLAYTPEWTLSGSIAYEAQTSIGTITPRLDWSYRSAVRFDALNTPELVQPGYHLLNANLTYVDPSEKWRVALGVTNLTNRHYLVGGFSDLPATGFVDGTYARPREWYLTVRRNF</sequence>
<dbReference type="eggNOG" id="COG4773">
    <property type="taxonomic scope" value="Bacteria"/>
</dbReference>
<keyword evidence="5 11" id="KW-0812">Transmembrane</keyword>
<evidence type="ECO:0000256" key="8">
    <source>
        <dbReference type="ARBA" id="ARBA00023077"/>
    </source>
</evidence>
<keyword evidence="7" id="KW-0406">Ion transport</keyword>
<keyword evidence="8" id="KW-0798">TonB box</keyword>
<feature type="domain" description="TonB-dependent receptor-like beta-barrel" evidence="12">
    <location>
        <begin position="36"/>
        <end position="446"/>
    </location>
</feature>
<evidence type="ECO:0000256" key="6">
    <source>
        <dbReference type="ARBA" id="ARBA00023004"/>
    </source>
</evidence>
<keyword evidence="10 11" id="KW-0998">Cell outer membrane</keyword>
<reference evidence="13 14" key="1">
    <citation type="journal article" date="2013" name="Genome Announc.">
        <title>Draft Genome Sequence of Sphingobium ummariense Strain RL-3, a Hexachlorocyclohexane-Degrading Bacterium.</title>
        <authorList>
            <person name="Kohli P."/>
            <person name="Dua A."/>
            <person name="Sangwan N."/>
            <person name="Oldach P."/>
            <person name="Khurana J.P."/>
            <person name="Lal R."/>
        </authorList>
    </citation>
    <scope>NUCLEOTIDE SEQUENCE [LARGE SCALE GENOMIC DNA]</scope>
    <source>
        <strain evidence="13 14">RL-3</strain>
    </source>
</reference>
<dbReference type="RefSeq" id="WP_021319991.1">
    <property type="nucleotide sequence ID" value="NZ_AUWY01000133.1"/>
</dbReference>
<dbReference type="PANTHER" id="PTHR32552:SF81">
    <property type="entry name" value="TONB-DEPENDENT OUTER MEMBRANE RECEPTOR"/>
    <property type="match status" value="1"/>
</dbReference>
<keyword evidence="3 11" id="KW-1134">Transmembrane beta strand</keyword>
<name>T0K055_9SPHN</name>
<dbReference type="PATRIC" id="fig|1346791.3.peg.4340"/>
<proteinExistence type="inferred from homology"/>
<evidence type="ECO:0000256" key="10">
    <source>
        <dbReference type="ARBA" id="ARBA00023237"/>
    </source>
</evidence>
<dbReference type="InterPro" id="IPR000531">
    <property type="entry name" value="Beta-barrel_TonB"/>
</dbReference>
<dbReference type="InterPro" id="IPR039426">
    <property type="entry name" value="TonB-dep_rcpt-like"/>
</dbReference>
<comment type="subcellular location">
    <subcellularLocation>
        <location evidence="1 11">Cell outer membrane</location>
        <topology evidence="1 11">Multi-pass membrane protein</topology>
    </subcellularLocation>
</comment>
<dbReference type="GO" id="GO:0009279">
    <property type="term" value="C:cell outer membrane"/>
    <property type="evidence" value="ECO:0007669"/>
    <property type="project" value="UniProtKB-SubCell"/>
</dbReference>
<gene>
    <name evidence="13" type="ORF">M529_22475</name>
</gene>
<keyword evidence="6" id="KW-0408">Iron</keyword>
<dbReference type="InterPro" id="IPR036942">
    <property type="entry name" value="Beta-barrel_TonB_sf"/>
</dbReference>
<accession>T0K055</accession>
<dbReference type="Pfam" id="PF00593">
    <property type="entry name" value="TonB_dep_Rec_b-barrel"/>
    <property type="match status" value="1"/>
</dbReference>
<keyword evidence="14" id="KW-1185">Reference proteome</keyword>
<dbReference type="PANTHER" id="PTHR32552">
    <property type="entry name" value="FERRICHROME IRON RECEPTOR-RELATED"/>
    <property type="match status" value="1"/>
</dbReference>
<evidence type="ECO:0000256" key="1">
    <source>
        <dbReference type="ARBA" id="ARBA00004571"/>
    </source>
</evidence>
<keyword evidence="2 11" id="KW-0813">Transport</keyword>
<evidence type="ECO:0000256" key="9">
    <source>
        <dbReference type="ARBA" id="ARBA00023136"/>
    </source>
</evidence>
<evidence type="ECO:0000256" key="7">
    <source>
        <dbReference type="ARBA" id="ARBA00023065"/>
    </source>
</evidence>
<dbReference type="STRING" id="1346791.M529_22475"/>
<evidence type="ECO:0000259" key="12">
    <source>
        <dbReference type="Pfam" id="PF00593"/>
    </source>
</evidence>
<evidence type="ECO:0000256" key="3">
    <source>
        <dbReference type="ARBA" id="ARBA00022452"/>
    </source>
</evidence>
<keyword evidence="9 11" id="KW-0472">Membrane</keyword>